<feature type="domain" description="SGNH hydrolase-type esterase" evidence="1">
    <location>
        <begin position="171"/>
        <end position="271"/>
    </location>
</feature>
<gene>
    <name evidence="2" type="ORF">Saso_62900</name>
</gene>
<dbReference type="Gene3D" id="3.40.50.1110">
    <property type="entry name" value="SGNH hydrolase"/>
    <property type="match status" value="1"/>
</dbReference>
<dbReference type="EMBL" id="BNEB01000005">
    <property type="protein sequence ID" value="GHI64640.1"/>
    <property type="molecule type" value="Genomic_DNA"/>
</dbReference>
<dbReference type="Proteomes" id="UP000649259">
    <property type="component" value="Unassembled WGS sequence"/>
</dbReference>
<dbReference type="Gene3D" id="2.60.120.260">
    <property type="entry name" value="Galactose-binding domain-like"/>
    <property type="match status" value="1"/>
</dbReference>
<dbReference type="InterPro" id="IPR036514">
    <property type="entry name" value="SGNH_hydro_sf"/>
</dbReference>
<dbReference type="Pfam" id="PF14606">
    <property type="entry name" value="Lipase_GDSL_3"/>
    <property type="match status" value="1"/>
</dbReference>
<evidence type="ECO:0000259" key="1">
    <source>
        <dbReference type="Pfam" id="PF14606"/>
    </source>
</evidence>
<name>A0ABQ3S948_9ACTN</name>
<comment type="caution">
    <text evidence="2">The sequence shown here is derived from an EMBL/GenBank/DDBJ whole genome shotgun (WGS) entry which is preliminary data.</text>
</comment>
<keyword evidence="3" id="KW-1185">Reference proteome</keyword>
<proteinExistence type="predicted"/>
<reference evidence="3" key="1">
    <citation type="submission" date="2023-07" db="EMBL/GenBank/DDBJ databases">
        <title>Whole genome shotgun sequence of Streptomyces cacaoi subsp. asoensis NBRC 13813.</title>
        <authorList>
            <person name="Komaki H."/>
            <person name="Tamura T."/>
        </authorList>
    </citation>
    <scope>NUCLEOTIDE SEQUENCE [LARGE SCALE GENOMIC DNA]</scope>
    <source>
        <strain evidence="3">NBRC 13813</strain>
    </source>
</reference>
<dbReference type="SUPFAM" id="SSF52266">
    <property type="entry name" value="SGNH hydrolase"/>
    <property type="match status" value="1"/>
</dbReference>
<sequence length="379" mass="40070">MHSVLDPALGCVVGALGKTTGAAGVTLHRSPDTGRARLDDRAFDFSSSVPSGVRLEMLTDATALELDVVLSVVLLPGMPAAGSVFDLVVDGELREPVVATGQSPVYLDPATGSLEARPAEPCTVRFAVGDRARERRVEIWLPVAPACTLADVRVPEGASLRPAPASGPLWVHYGSSVSQCADADRPTATWPAAVARCAGRSLLNLGLGGQCQLDPFMARAVRDLPASAISLELGINVLNADSMRERAFVPALHGFLDTIRDGHPDTPVLVVTPLFCPAAEQRPGPTLVGPDGRVRAADRPAELALGALTLTRIRELLGRAVEQRRRDGDDRIRLLDGTTLFGPDDVDDLPDGLHPNAAGYARMAERFLPLSFGEEGALR</sequence>
<dbReference type="RefSeq" id="WP_189923211.1">
    <property type="nucleotide sequence ID" value="NZ_BMSI01000007.1"/>
</dbReference>
<organism evidence="2 3">
    <name type="scientific">Streptomyces asoensis</name>
    <dbReference type="NCBI Taxonomy" id="249586"/>
    <lineage>
        <taxon>Bacteria</taxon>
        <taxon>Bacillati</taxon>
        <taxon>Actinomycetota</taxon>
        <taxon>Actinomycetes</taxon>
        <taxon>Kitasatosporales</taxon>
        <taxon>Streptomycetaceae</taxon>
        <taxon>Streptomyces</taxon>
    </lineage>
</organism>
<evidence type="ECO:0000313" key="3">
    <source>
        <dbReference type="Proteomes" id="UP000649259"/>
    </source>
</evidence>
<accession>A0ABQ3S948</accession>
<protein>
    <submittedName>
        <fullName evidence="2">Lipase</fullName>
    </submittedName>
</protein>
<evidence type="ECO:0000313" key="2">
    <source>
        <dbReference type="EMBL" id="GHI64640.1"/>
    </source>
</evidence>
<dbReference type="InterPro" id="IPR013830">
    <property type="entry name" value="SGNH_hydro"/>
</dbReference>
<dbReference type="GeneID" id="91474074"/>